<dbReference type="InterPro" id="IPR038109">
    <property type="entry name" value="DNA_bind_recomb_sf"/>
</dbReference>
<dbReference type="SUPFAM" id="SSF53041">
    <property type="entry name" value="Resolvase-like"/>
    <property type="match status" value="1"/>
</dbReference>
<dbReference type="PANTHER" id="PTHR30461:SF23">
    <property type="entry name" value="DNA RECOMBINASE-RELATED"/>
    <property type="match status" value="1"/>
</dbReference>
<proteinExistence type="predicted"/>
<dbReference type="PROSITE" id="PS51737">
    <property type="entry name" value="RECOMBINASE_DNA_BIND"/>
    <property type="match status" value="1"/>
</dbReference>
<dbReference type="AlphaFoldDB" id="A0A0B5FRS6"/>
<dbReference type="EMBL" id="CP010311">
    <property type="protein sequence ID" value="AJF06855.1"/>
    <property type="molecule type" value="Genomic_DNA"/>
</dbReference>
<evidence type="ECO:0000313" key="4">
    <source>
        <dbReference type="EMBL" id="AJF06855.1"/>
    </source>
</evidence>
<dbReference type="CDD" id="cd03768">
    <property type="entry name" value="SR_ResInv"/>
    <property type="match status" value="1"/>
</dbReference>
<dbReference type="STRING" id="483547.GSUB_10225"/>
<feature type="domain" description="Resolvase/invertase-type recombinase catalytic" evidence="2">
    <location>
        <begin position="16"/>
        <end position="168"/>
    </location>
</feature>
<name>A0A0B5FRS6_9BACT</name>
<dbReference type="RefSeq" id="WP_040200656.1">
    <property type="nucleotide sequence ID" value="NZ_CP010311.1"/>
</dbReference>
<dbReference type="InterPro" id="IPR006119">
    <property type="entry name" value="Resolv_N"/>
</dbReference>
<accession>A0A0B5FRS6</accession>
<dbReference type="KEGG" id="gsb:GSUB_10225"/>
<dbReference type="GO" id="GO:0000150">
    <property type="term" value="F:DNA strand exchange activity"/>
    <property type="evidence" value="ECO:0007669"/>
    <property type="project" value="InterPro"/>
</dbReference>
<dbReference type="PANTHER" id="PTHR30461">
    <property type="entry name" value="DNA-INVERTASE FROM LAMBDOID PROPHAGE"/>
    <property type="match status" value="1"/>
</dbReference>
<evidence type="ECO:0000256" key="1">
    <source>
        <dbReference type="SAM" id="Coils"/>
    </source>
</evidence>
<evidence type="ECO:0000313" key="5">
    <source>
        <dbReference type="Proteomes" id="UP000035036"/>
    </source>
</evidence>
<dbReference type="Pfam" id="PF07508">
    <property type="entry name" value="Recombinase"/>
    <property type="match status" value="1"/>
</dbReference>
<dbReference type="Pfam" id="PF13408">
    <property type="entry name" value="Zn_ribbon_recom"/>
    <property type="match status" value="1"/>
</dbReference>
<keyword evidence="1" id="KW-0175">Coiled coil</keyword>
<protein>
    <submittedName>
        <fullName evidence="4">Resolvase</fullName>
    </submittedName>
</protein>
<dbReference type="Gene3D" id="3.40.50.1390">
    <property type="entry name" value="Resolvase, N-terminal catalytic domain"/>
    <property type="match status" value="1"/>
</dbReference>
<dbReference type="GO" id="GO:0003677">
    <property type="term" value="F:DNA binding"/>
    <property type="evidence" value="ECO:0007669"/>
    <property type="project" value="InterPro"/>
</dbReference>
<dbReference type="Proteomes" id="UP000035036">
    <property type="component" value="Chromosome"/>
</dbReference>
<dbReference type="SMART" id="SM00857">
    <property type="entry name" value="Resolvase"/>
    <property type="match status" value="1"/>
</dbReference>
<dbReference type="HOGENOM" id="CLU_010686_18_15_7"/>
<dbReference type="PROSITE" id="PS51736">
    <property type="entry name" value="RECOMBINASES_3"/>
    <property type="match status" value="1"/>
</dbReference>
<dbReference type="InterPro" id="IPR025827">
    <property type="entry name" value="Zn_ribbon_recom_dom"/>
</dbReference>
<gene>
    <name evidence="4" type="ORF">GSUB_10225</name>
</gene>
<reference evidence="4 5" key="1">
    <citation type="journal article" date="2015" name="Genome Announc.">
        <title>Genomes of Geoalkalibacter ferrihydriticus Z-0531T and Geoalkalibacter subterraneus Red1T, Two Haloalkaliphilic Metal-Reducing Deltaproteobacteria.</title>
        <authorList>
            <person name="Badalamenti J.P."/>
            <person name="Krajmalnik-Brown R."/>
            <person name="Torres C.I."/>
            <person name="Bond D.R."/>
        </authorList>
    </citation>
    <scope>NUCLEOTIDE SEQUENCE [LARGE SCALE GENOMIC DNA]</scope>
    <source>
        <strain evidence="4 5">Red1</strain>
    </source>
</reference>
<dbReference type="OrthoDB" id="7277848at2"/>
<dbReference type="InterPro" id="IPR036162">
    <property type="entry name" value="Resolvase-like_N_sf"/>
</dbReference>
<sequence length="528" mass="60436">MLDNSNVAPGKNKTLRCAIYTRKSHEEGLEQEFNSLDAQRESAEHYIESQRMRGWTALPDRYDDGGFSGGNMERPGLRRLLEDIDAGKIDVIVVYKVDRLSRSLLDFMKMIDLFNEKGVSFVSVTQHFSTTDPTGRMFLGILITFAQYEREVIAERIRDKVAAAKRRGKYCGGVPIIGYDVDRENKKLLVNPDEARTVQYIFRRFIQIGSAKKLGQELNEQGYRTKAWTTKKGKVREGSEWNTAHIYRLLNNRIYIGEIAHKDRSYPGEHDGIIDRATWDKVQVILEDNKPVKISMARTKMVAPLKGVIRCGHCGCSMGPTYARKNGRHYTYYICQKDSKRTVSRCPLKRIPAGDIEQAVVEQLSAVFRTPTLVAKTFFAARDIEQVERERLFKQKAQLEMELSQAREQALELMRPGNDQPGKAEMLTTVNRQAVELSKQLTHVNERCRAYQGNSITEQDVSEAFQNVEGFWEDLFPVERNRLIRLLVDKVEIRETGIDMELRTNGLTTLIAELAGLACEVTERRAIR</sequence>
<dbReference type="Pfam" id="PF00239">
    <property type="entry name" value="Resolvase"/>
    <property type="match status" value="1"/>
</dbReference>
<dbReference type="Gene3D" id="3.90.1750.20">
    <property type="entry name" value="Putative Large Serine Recombinase, Chain B, Domain 2"/>
    <property type="match status" value="1"/>
</dbReference>
<keyword evidence="5" id="KW-1185">Reference proteome</keyword>
<organism evidence="4 5">
    <name type="scientific">Geoalkalibacter subterraneus</name>
    <dbReference type="NCBI Taxonomy" id="483547"/>
    <lineage>
        <taxon>Bacteria</taxon>
        <taxon>Pseudomonadati</taxon>
        <taxon>Thermodesulfobacteriota</taxon>
        <taxon>Desulfuromonadia</taxon>
        <taxon>Desulfuromonadales</taxon>
        <taxon>Geoalkalibacteraceae</taxon>
        <taxon>Geoalkalibacter</taxon>
    </lineage>
</organism>
<evidence type="ECO:0000259" key="3">
    <source>
        <dbReference type="PROSITE" id="PS51737"/>
    </source>
</evidence>
<dbReference type="InterPro" id="IPR050639">
    <property type="entry name" value="SSR_resolvase"/>
</dbReference>
<feature type="coiled-coil region" evidence="1">
    <location>
        <begin position="382"/>
        <end position="409"/>
    </location>
</feature>
<evidence type="ECO:0000259" key="2">
    <source>
        <dbReference type="PROSITE" id="PS51736"/>
    </source>
</evidence>
<feature type="domain" description="Recombinase" evidence="3">
    <location>
        <begin position="176"/>
        <end position="292"/>
    </location>
</feature>
<dbReference type="InterPro" id="IPR011109">
    <property type="entry name" value="DNA_bind_recombinase_dom"/>
</dbReference>